<feature type="binding site" evidence="5 9">
    <location>
        <position position="360"/>
    </location>
    <ligand>
        <name>substrate</name>
    </ligand>
</feature>
<dbReference type="InterPro" id="IPR012131">
    <property type="entry name" value="Hstdl_DH"/>
</dbReference>
<feature type="binding site" evidence="5 9">
    <location>
        <position position="327"/>
    </location>
    <ligand>
        <name>substrate</name>
    </ligand>
</feature>
<protein>
    <recommendedName>
        <fullName evidence="5">Histidinol dehydrogenase</fullName>
        <shortName evidence="5">HDH</shortName>
        <ecNumber evidence="5">1.1.1.23</ecNumber>
    </recommendedName>
</protein>
<comment type="function">
    <text evidence="5">Catalyzes the sequential NAD-dependent oxidations of L-histidinol to L-histidinaldehyde and then to L-histidine.</text>
</comment>
<gene>
    <name evidence="5 12" type="primary">hisD</name>
    <name evidence="12" type="ORF">IC614_08180</name>
</gene>
<dbReference type="CDD" id="cd06572">
    <property type="entry name" value="Histidinol_dh"/>
    <property type="match status" value="1"/>
</dbReference>
<dbReference type="GO" id="GO:0005829">
    <property type="term" value="C:cytosol"/>
    <property type="evidence" value="ECO:0007669"/>
    <property type="project" value="TreeGrafter"/>
</dbReference>
<dbReference type="PRINTS" id="PR00083">
    <property type="entry name" value="HOLDHDRGNASE"/>
</dbReference>
<feature type="active site" description="Proton acceptor" evidence="5 7">
    <location>
        <position position="327"/>
    </location>
</feature>
<evidence type="ECO:0000313" key="13">
    <source>
        <dbReference type="Proteomes" id="UP000594873"/>
    </source>
</evidence>
<dbReference type="Gene3D" id="3.40.50.1980">
    <property type="entry name" value="Nitrogenase molybdenum iron protein domain"/>
    <property type="match status" value="2"/>
</dbReference>
<keyword evidence="3 5" id="KW-0862">Zinc</keyword>
<feature type="binding site" evidence="5 10">
    <location>
        <position position="360"/>
    </location>
    <ligand>
        <name>Zn(2+)</name>
        <dbReference type="ChEBI" id="CHEBI:29105"/>
    </ligand>
</feature>
<feature type="binding site" evidence="5 10">
    <location>
        <position position="259"/>
    </location>
    <ligand>
        <name>Zn(2+)</name>
        <dbReference type="ChEBI" id="CHEBI:29105"/>
    </ligand>
</feature>
<keyword evidence="5 8" id="KW-0520">NAD</keyword>
<evidence type="ECO:0000256" key="1">
    <source>
        <dbReference type="ARBA" id="ARBA00010178"/>
    </source>
</evidence>
<dbReference type="HAMAP" id="MF_01024">
    <property type="entry name" value="HisD"/>
    <property type="match status" value="1"/>
</dbReference>
<dbReference type="Pfam" id="PF00815">
    <property type="entry name" value="Histidinol_dh"/>
    <property type="match status" value="1"/>
</dbReference>
<evidence type="ECO:0000256" key="5">
    <source>
        <dbReference type="HAMAP-Rule" id="MF_01024"/>
    </source>
</evidence>
<feature type="binding site" evidence="5 8">
    <location>
        <position position="188"/>
    </location>
    <ligand>
        <name>NAD(+)</name>
        <dbReference type="ChEBI" id="CHEBI:57540"/>
    </ligand>
</feature>
<dbReference type="EMBL" id="CP065592">
    <property type="protein sequence ID" value="QPQ54332.1"/>
    <property type="molecule type" value="Genomic_DNA"/>
</dbReference>
<keyword evidence="2 5" id="KW-0479">Metal-binding</keyword>
<dbReference type="GO" id="GO:0000105">
    <property type="term" value="P:L-histidine biosynthetic process"/>
    <property type="evidence" value="ECO:0007669"/>
    <property type="project" value="UniProtKB-UniRule"/>
</dbReference>
<dbReference type="PANTHER" id="PTHR21256:SF2">
    <property type="entry name" value="HISTIDINE BIOSYNTHESIS TRIFUNCTIONAL PROTEIN"/>
    <property type="match status" value="1"/>
</dbReference>
<evidence type="ECO:0000256" key="2">
    <source>
        <dbReference type="ARBA" id="ARBA00022723"/>
    </source>
</evidence>
<feature type="binding site" evidence="5 10">
    <location>
        <position position="419"/>
    </location>
    <ligand>
        <name>Zn(2+)</name>
        <dbReference type="ChEBI" id="CHEBI:29105"/>
    </ligand>
</feature>
<keyword evidence="5" id="KW-0028">Amino-acid biosynthesis</keyword>
<feature type="binding site" evidence="5 9">
    <location>
        <position position="259"/>
    </location>
    <ligand>
        <name>substrate</name>
    </ligand>
</feature>
<dbReference type="EC" id="1.1.1.23" evidence="5"/>
<accession>A0A7T2GIH1</accession>
<dbReference type="InterPro" id="IPR022695">
    <property type="entry name" value="Histidinol_DH_monofunct"/>
</dbReference>
<name>A0A7T2GIH1_9SPHN</name>
<dbReference type="Proteomes" id="UP000594873">
    <property type="component" value="Chromosome"/>
</dbReference>
<dbReference type="RefSeq" id="WP_200970858.1">
    <property type="nucleotide sequence ID" value="NZ_CP065592.1"/>
</dbReference>
<comment type="cofactor">
    <cofactor evidence="5 10">
        <name>Zn(2+)</name>
        <dbReference type="ChEBI" id="CHEBI:29105"/>
    </cofactor>
    <text evidence="5 10">Binds 1 zinc ion per subunit.</text>
</comment>
<dbReference type="InterPro" id="IPR001692">
    <property type="entry name" value="Histidinol_DH_CS"/>
</dbReference>
<dbReference type="PIRSF" id="PIRSF000099">
    <property type="entry name" value="Histidinol_dh"/>
    <property type="match status" value="1"/>
</dbReference>
<evidence type="ECO:0000256" key="3">
    <source>
        <dbReference type="ARBA" id="ARBA00022833"/>
    </source>
</evidence>
<comment type="catalytic activity">
    <reaction evidence="5">
        <text>L-histidinol + 2 NAD(+) + H2O = L-histidine + 2 NADH + 3 H(+)</text>
        <dbReference type="Rhea" id="RHEA:20641"/>
        <dbReference type="ChEBI" id="CHEBI:15377"/>
        <dbReference type="ChEBI" id="CHEBI:15378"/>
        <dbReference type="ChEBI" id="CHEBI:57540"/>
        <dbReference type="ChEBI" id="CHEBI:57595"/>
        <dbReference type="ChEBI" id="CHEBI:57699"/>
        <dbReference type="ChEBI" id="CHEBI:57945"/>
        <dbReference type="EC" id="1.1.1.23"/>
    </reaction>
</comment>
<dbReference type="KEGG" id="sflv:IC614_08180"/>
<dbReference type="GO" id="GO:0051287">
    <property type="term" value="F:NAD binding"/>
    <property type="evidence" value="ECO:0007669"/>
    <property type="project" value="InterPro"/>
</dbReference>
<evidence type="ECO:0000256" key="8">
    <source>
        <dbReference type="PIRSR" id="PIRSR000099-2"/>
    </source>
</evidence>
<evidence type="ECO:0000256" key="4">
    <source>
        <dbReference type="ARBA" id="ARBA00023002"/>
    </source>
</evidence>
<feature type="binding site" evidence="5 8">
    <location>
        <position position="126"/>
    </location>
    <ligand>
        <name>NAD(+)</name>
        <dbReference type="ChEBI" id="CHEBI:57540"/>
    </ligand>
</feature>
<comment type="similarity">
    <text evidence="1 5 6 11">Belongs to the histidinol dehydrogenase family.</text>
</comment>
<feature type="binding site" evidence="5 9">
    <location>
        <position position="237"/>
    </location>
    <ligand>
        <name>substrate</name>
    </ligand>
</feature>
<evidence type="ECO:0000256" key="11">
    <source>
        <dbReference type="RuleBase" id="RU004175"/>
    </source>
</evidence>
<keyword evidence="5" id="KW-0368">Histidine biosynthesis</keyword>
<dbReference type="UniPathway" id="UPA00031">
    <property type="reaction ID" value="UER00014"/>
</dbReference>
<evidence type="ECO:0000256" key="10">
    <source>
        <dbReference type="PIRSR" id="PIRSR000099-4"/>
    </source>
</evidence>
<organism evidence="12 13">
    <name type="scientific">Allosphingosinicella flava</name>
    <dbReference type="NCBI Taxonomy" id="2771430"/>
    <lineage>
        <taxon>Bacteria</taxon>
        <taxon>Pseudomonadati</taxon>
        <taxon>Pseudomonadota</taxon>
        <taxon>Alphaproteobacteria</taxon>
        <taxon>Sphingomonadales</taxon>
        <taxon>Sphingomonadaceae</taxon>
        <taxon>Allosphingosinicella</taxon>
    </lineage>
</organism>
<reference evidence="12 13" key="1">
    <citation type="submission" date="2020-11" db="EMBL/GenBank/DDBJ databases">
        <title>Genome seq and assembly of Sphingosinicella sp.</title>
        <authorList>
            <person name="Chhetri G."/>
        </authorList>
    </citation>
    <scope>NUCLEOTIDE SEQUENCE [LARGE SCALE GENOMIC DNA]</scope>
    <source>
        <strain evidence="12 13">UDD2</strain>
    </source>
</reference>
<feature type="active site" description="Proton acceptor" evidence="5 7">
    <location>
        <position position="326"/>
    </location>
</feature>
<dbReference type="SUPFAM" id="SSF53720">
    <property type="entry name" value="ALDH-like"/>
    <property type="match status" value="1"/>
</dbReference>
<comment type="pathway">
    <text evidence="5">Amino-acid biosynthesis; L-histidine biosynthesis; L-histidine from 5-phospho-alpha-D-ribose 1-diphosphate: step 9/9.</text>
</comment>
<proteinExistence type="inferred from homology"/>
<evidence type="ECO:0000256" key="9">
    <source>
        <dbReference type="PIRSR" id="PIRSR000099-3"/>
    </source>
</evidence>
<keyword evidence="13" id="KW-1185">Reference proteome</keyword>
<evidence type="ECO:0000256" key="7">
    <source>
        <dbReference type="PIRSR" id="PIRSR000099-1"/>
    </source>
</evidence>
<dbReference type="AlphaFoldDB" id="A0A7T2GIH1"/>
<feature type="binding site" evidence="5 9">
    <location>
        <position position="262"/>
    </location>
    <ligand>
        <name>substrate</name>
    </ligand>
</feature>
<dbReference type="FunFam" id="3.40.50.1980:FF:000001">
    <property type="entry name" value="Histidinol dehydrogenase"/>
    <property type="match status" value="1"/>
</dbReference>
<dbReference type="GO" id="GO:0008270">
    <property type="term" value="F:zinc ion binding"/>
    <property type="evidence" value="ECO:0007669"/>
    <property type="project" value="UniProtKB-UniRule"/>
</dbReference>
<dbReference type="PROSITE" id="PS00611">
    <property type="entry name" value="HISOL_DEHYDROGENASE"/>
    <property type="match status" value="1"/>
</dbReference>
<evidence type="ECO:0000313" key="12">
    <source>
        <dbReference type="EMBL" id="QPQ54332.1"/>
    </source>
</evidence>
<dbReference type="NCBIfam" id="TIGR00069">
    <property type="entry name" value="hisD"/>
    <property type="match status" value="1"/>
</dbReference>
<dbReference type="PANTHER" id="PTHR21256">
    <property type="entry name" value="HISTIDINOL DEHYDROGENASE HDH"/>
    <property type="match status" value="1"/>
</dbReference>
<sequence>MKRLVWTDLSAEARRDALSRPAQRSDPALQAAVRAIVDDVRARGWQGLAEQALRIDGAEPRPVAVAAAAGEARRRLDPGQRDAIALAARNIEAFHAGSLPAEHAVETMPGLTVRKVWRPIERVGLYVPGGRTPLFSTLLMLAIPARAAGVREIVAVTPPRPDGSLDPLIALAAEYAGIESIWTVGGAQAIAALAFGAGGIPRVAKICGPGNGWVAEAKTYAASLPGGPAIDMPAGPSELLVIADDSADPRLVIADLLSQAEHDPSAQVILVTPSEPLARAVERDIGAAAASLPRAAITAASLANARIIVTPDLDTAVAVANLYAPEHLSLAVDDPGALIPGIVNAGAIFAGHGAAETFGDYLAGSSHVLPTDGAARAWSGVSVHSFLKAMTVQDVAPEAARALAAPAAALARLEGLEAHARAADLRGEMAA</sequence>
<feature type="binding site" evidence="5 10">
    <location>
        <position position="262"/>
    </location>
    <ligand>
        <name>Zn(2+)</name>
        <dbReference type="ChEBI" id="CHEBI:29105"/>
    </ligand>
</feature>
<feature type="binding site" evidence="5 8">
    <location>
        <position position="211"/>
    </location>
    <ligand>
        <name>NAD(+)</name>
        <dbReference type="ChEBI" id="CHEBI:57540"/>
    </ligand>
</feature>
<feature type="binding site" evidence="5 9">
    <location>
        <position position="414"/>
    </location>
    <ligand>
        <name>substrate</name>
    </ligand>
</feature>
<dbReference type="Gene3D" id="1.20.5.1300">
    <property type="match status" value="1"/>
</dbReference>
<keyword evidence="4 5" id="KW-0560">Oxidoreductase</keyword>
<evidence type="ECO:0000256" key="6">
    <source>
        <dbReference type="PIRNR" id="PIRNR000099"/>
    </source>
</evidence>
<dbReference type="InterPro" id="IPR016161">
    <property type="entry name" value="Ald_DH/histidinol_DH"/>
</dbReference>
<dbReference type="GO" id="GO:0004399">
    <property type="term" value="F:histidinol dehydrogenase activity"/>
    <property type="evidence" value="ECO:0007669"/>
    <property type="project" value="UniProtKB-UniRule"/>
</dbReference>
<feature type="binding site" evidence="5 9">
    <location>
        <position position="419"/>
    </location>
    <ligand>
        <name>substrate</name>
    </ligand>
</feature>